<evidence type="ECO:0000256" key="1">
    <source>
        <dbReference type="SAM" id="Phobius"/>
    </source>
</evidence>
<feature type="transmembrane region" description="Helical" evidence="1">
    <location>
        <begin position="41"/>
        <end position="61"/>
    </location>
</feature>
<gene>
    <name evidence="2" type="ORF">PHYPA_006984</name>
</gene>
<dbReference type="Proteomes" id="UP000006727">
    <property type="component" value="Chromosome 4"/>
</dbReference>
<dbReference type="AlphaFoldDB" id="A0A2K1KQN9"/>
<name>A0A2K1KQN9_PHYPA</name>
<dbReference type="EnsemblPlants" id="Pp3c4_31371V3.1">
    <property type="protein sequence ID" value="PAC:32921722.CDS.1"/>
    <property type="gene ID" value="Pp3c4_31371"/>
</dbReference>
<dbReference type="InParanoid" id="A0A2K1KQN9"/>
<keyword evidence="1" id="KW-0812">Transmembrane</keyword>
<dbReference type="Gramene" id="Pp3c4_31371V3.1">
    <property type="protein sequence ID" value="PAC:32921722.CDS.1"/>
    <property type="gene ID" value="Pp3c4_31371"/>
</dbReference>
<evidence type="ECO:0000313" key="3">
    <source>
        <dbReference type="EnsemblPlants" id="PAC:32921722.CDS.1"/>
    </source>
</evidence>
<proteinExistence type="predicted"/>
<dbReference type="Gramene" id="Pp3c4_31371V3.2">
    <property type="protein sequence ID" value="PAC:32921723.CDS.1"/>
    <property type="gene ID" value="Pp3c4_31371"/>
</dbReference>
<dbReference type="EnsemblPlants" id="Pp3c4_31371V3.2">
    <property type="protein sequence ID" value="PAC:32921723.CDS.1"/>
    <property type="gene ID" value="Pp3c4_31371"/>
</dbReference>
<organism evidence="2">
    <name type="scientific">Physcomitrium patens</name>
    <name type="common">Spreading-leaved earth moss</name>
    <name type="synonym">Physcomitrella patens</name>
    <dbReference type="NCBI Taxonomy" id="3218"/>
    <lineage>
        <taxon>Eukaryota</taxon>
        <taxon>Viridiplantae</taxon>
        <taxon>Streptophyta</taxon>
        <taxon>Embryophyta</taxon>
        <taxon>Bryophyta</taxon>
        <taxon>Bryophytina</taxon>
        <taxon>Bryopsida</taxon>
        <taxon>Funariidae</taxon>
        <taxon>Funariales</taxon>
        <taxon>Funariaceae</taxon>
        <taxon>Physcomitrium</taxon>
    </lineage>
</organism>
<evidence type="ECO:0000313" key="2">
    <source>
        <dbReference type="EMBL" id="PNR56087.1"/>
    </source>
</evidence>
<protein>
    <submittedName>
        <fullName evidence="2 3">Uncharacterized protein</fullName>
    </submittedName>
</protein>
<dbReference type="PaxDb" id="3218-PP1S102_3V6.1"/>
<reference evidence="2 4" key="2">
    <citation type="journal article" date="2018" name="Plant J.">
        <title>The Physcomitrella patens chromosome-scale assembly reveals moss genome structure and evolution.</title>
        <authorList>
            <person name="Lang D."/>
            <person name="Ullrich K.K."/>
            <person name="Murat F."/>
            <person name="Fuchs J."/>
            <person name="Jenkins J."/>
            <person name="Haas F.B."/>
            <person name="Piednoel M."/>
            <person name="Gundlach H."/>
            <person name="Van Bel M."/>
            <person name="Meyberg R."/>
            <person name="Vives C."/>
            <person name="Morata J."/>
            <person name="Symeonidi A."/>
            <person name="Hiss M."/>
            <person name="Muchero W."/>
            <person name="Kamisugi Y."/>
            <person name="Saleh O."/>
            <person name="Blanc G."/>
            <person name="Decker E.L."/>
            <person name="van Gessel N."/>
            <person name="Grimwood J."/>
            <person name="Hayes R.D."/>
            <person name="Graham S.W."/>
            <person name="Gunter L.E."/>
            <person name="McDaniel S.F."/>
            <person name="Hoernstein S.N.W."/>
            <person name="Larsson A."/>
            <person name="Li F.W."/>
            <person name="Perroud P.F."/>
            <person name="Phillips J."/>
            <person name="Ranjan P."/>
            <person name="Rokshar D.S."/>
            <person name="Rothfels C.J."/>
            <person name="Schneider L."/>
            <person name="Shu S."/>
            <person name="Stevenson D.W."/>
            <person name="Thummler F."/>
            <person name="Tillich M."/>
            <person name="Villarreal Aguilar J.C."/>
            <person name="Widiez T."/>
            <person name="Wong G.K."/>
            <person name="Wymore A."/>
            <person name="Zhang Y."/>
            <person name="Zimmer A.D."/>
            <person name="Quatrano R.S."/>
            <person name="Mayer K.F.X."/>
            <person name="Goodstein D."/>
            <person name="Casacuberta J.M."/>
            <person name="Vandepoele K."/>
            <person name="Reski R."/>
            <person name="Cuming A.C."/>
            <person name="Tuskan G.A."/>
            <person name="Maumus F."/>
            <person name="Salse J."/>
            <person name="Schmutz J."/>
            <person name="Rensing S.A."/>
        </authorList>
    </citation>
    <scope>NUCLEOTIDE SEQUENCE [LARGE SCALE GENOMIC DNA]</scope>
    <source>
        <strain evidence="3 4">cv. Gransden 2004</strain>
    </source>
</reference>
<keyword evidence="1" id="KW-1133">Transmembrane helix</keyword>
<sequence>MRLTGDDAKAASGCRQLGKVVVHNRGSDSGSSRSSRSRCSFFFFFFFFHSAVTDAVIAAIINSMSPPPTNDSNDAKEEAEKMITREFTSTRTLDLIKAPHLKQTDTTACLLE</sequence>
<accession>A0A2K1KQN9</accession>
<keyword evidence="1" id="KW-0472">Membrane</keyword>
<keyword evidence="4" id="KW-1185">Reference proteome</keyword>
<reference evidence="2 4" key="1">
    <citation type="journal article" date="2008" name="Science">
        <title>The Physcomitrella genome reveals evolutionary insights into the conquest of land by plants.</title>
        <authorList>
            <person name="Rensing S."/>
            <person name="Lang D."/>
            <person name="Zimmer A."/>
            <person name="Terry A."/>
            <person name="Salamov A."/>
            <person name="Shapiro H."/>
            <person name="Nishiyama T."/>
            <person name="Perroud P.-F."/>
            <person name="Lindquist E."/>
            <person name="Kamisugi Y."/>
            <person name="Tanahashi T."/>
            <person name="Sakakibara K."/>
            <person name="Fujita T."/>
            <person name="Oishi K."/>
            <person name="Shin-I T."/>
            <person name="Kuroki Y."/>
            <person name="Toyoda A."/>
            <person name="Suzuki Y."/>
            <person name="Hashimoto A."/>
            <person name="Yamaguchi K."/>
            <person name="Sugano A."/>
            <person name="Kohara Y."/>
            <person name="Fujiyama A."/>
            <person name="Anterola A."/>
            <person name="Aoki S."/>
            <person name="Ashton N."/>
            <person name="Barbazuk W.B."/>
            <person name="Barker E."/>
            <person name="Bennetzen J."/>
            <person name="Bezanilla M."/>
            <person name="Blankenship R."/>
            <person name="Cho S.H."/>
            <person name="Dutcher S."/>
            <person name="Estelle M."/>
            <person name="Fawcett J.A."/>
            <person name="Gundlach H."/>
            <person name="Hanada K."/>
            <person name="Heyl A."/>
            <person name="Hicks K.A."/>
            <person name="Hugh J."/>
            <person name="Lohr M."/>
            <person name="Mayer K."/>
            <person name="Melkozernov A."/>
            <person name="Murata T."/>
            <person name="Nelson D."/>
            <person name="Pils B."/>
            <person name="Prigge M."/>
            <person name="Reiss B."/>
            <person name="Renner T."/>
            <person name="Rombauts S."/>
            <person name="Rushton P."/>
            <person name="Sanderfoot A."/>
            <person name="Schween G."/>
            <person name="Shiu S.-H."/>
            <person name="Stueber K."/>
            <person name="Theodoulou F.L."/>
            <person name="Tu H."/>
            <person name="Van de Peer Y."/>
            <person name="Verrier P.J."/>
            <person name="Waters E."/>
            <person name="Wood A."/>
            <person name="Yang L."/>
            <person name="Cove D."/>
            <person name="Cuming A."/>
            <person name="Hasebe M."/>
            <person name="Lucas S."/>
            <person name="Mishler D.B."/>
            <person name="Reski R."/>
            <person name="Grigoriev I."/>
            <person name="Quatrano R.S."/>
            <person name="Boore J.L."/>
        </authorList>
    </citation>
    <scope>NUCLEOTIDE SEQUENCE [LARGE SCALE GENOMIC DNA]</scope>
    <source>
        <strain evidence="3 4">cv. Gransden 2004</strain>
    </source>
</reference>
<reference evidence="3" key="3">
    <citation type="submission" date="2020-12" db="UniProtKB">
        <authorList>
            <consortium name="EnsemblPlants"/>
        </authorList>
    </citation>
    <scope>IDENTIFICATION</scope>
</reference>
<evidence type="ECO:0000313" key="4">
    <source>
        <dbReference type="Proteomes" id="UP000006727"/>
    </source>
</evidence>
<dbReference type="EMBL" id="ABEU02000004">
    <property type="protein sequence ID" value="PNR56087.1"/>
    <property type="molecule type" value="Genomic_DNA"/>
</dbReference>